<name>A0A6I0S1M4_BACT4</name>
<proteinExistence type="predicted"/>
<dbReference type="InterPro" id="IPR014942">
    <property type="entry name" value="AbiEii"/>
</dbReference>
<evidence type="ECO:0000313" key="4">
    <source>
        <dbReference type="Proteomes" id="UP000488521"/>
    </source>
</evidence>
<dbReference type="Pfam" id="PF08843">
    <property type="entry name" value="AbiEii"/>
    <property type="match status" value="1"/>
</dbReference>
<dbReference type="AlphaFoldDB" id="A0A6I0S1M4"/>
<protein>
    <submittedName>
        <fullName evidence="1">Nucleotidyl transferase AbiEii/AbiGii toxin family protein</fullName>
    </submittedName>
</protein>
<dbReference type="EMBL" id="WCSB01000011">
    <property type="protein sequence ID" value="KAB4451505.1"/>
    <property type="molecule type" value="Genomic_DNA"/>
</dbReference>
<evidence type="ECO:0000313" key="1">
    <source>
        <dbReference type="EMBL" id="KAB4451505.1"/>
    </source>
</evidence>
<dbReference type="Proteomes" id="UP000460317">
    <property type="component" value="Unassembled WGS sequence"/>
</dbReference>
<gene>
    <name evidence="2" type="ORF">GAN59_15565</name>
    <name evidence="1" type="ORF">GAN93_13580</name>
</gene>
<dbReference type="GO" id="GO:0016740">
    <property type="term" value="F:transferase activity"/>
    <property type="evidence" value="ECO:0007669"/>
    <property type="project" value="UniProtKB-KW"/>
</dbReference>
<keyword evidence="1" id="KW-0808">Transferase</keyword>
<reference evidence="3 4" key="1">
    <citation type="journal article" date="2019" name="Nat. Med.">
        <title>A library of human gut bacterial isolates paired with longitudinal multiomics data enables mechanistic microbiome research.</title>
        <authorList>
            <person name="Poyet M."/>
            <person name="Groussin M."/>
            <person name="Gibbons S.M."/>
            <person name="Avila-Pacheco J."/>
            <person name="Jiang X."/>
            <person name="Kearney S.M."/>
            <person name="Perrotta A.R."/>
            <person name="Berdy B."/>
            <person name="Zhao S."/>
            <person name="Lieberman T.D."/>
            <person name="Swanson P.K."/>
            <person name="Smith M."/>
            <person name="Roesemann S."/>
            <person name="Alexander J.E."/>
            <person name="Rich S.A."/>
            <person name="Livny J."/>
            <person name="Vlamakis H."/>
            <person name="Clish C."/>
            <person name="Bullock K."/>
            <person name="Deik A."/>
            <person name="Scott J."/>
            <person name="Pierce K.A."/>
            <person name="Xavier R.J."/>
            <person name="Alm E.J."/>
        </authorList>
    </citation>
    <scope>NUCLEOTIDE SEQUENCE [LARGE SCALE GENOMIC DNA]</scope>
    <source>
        <strain evidence="2 4">BIOML-A156</strain>
        <strain evidence="1 3">BIOML-A165</strain>
    </source>
</reference>
<sequence>MLHLSTVEPATLELLRKLQSLPILNNTRLVGGTALALQFGHRKSVDLDFFGHIDVDSLDLQEALQTIGTLTTLKDSKNIHIYSLDGIKIDIVNYAYPWLDDVVIKNGIRLASTKDIAAMKITAIIGRGTMKDFVDIYYLLKRKYSITDILNFYTQKYPDSSCFMAMKSLAYFGDADFDVMPYMFSDITWDEIKEFIINSLTRC</sequence>
<accession>A0A6I0S1M4</accession>
<comment type="caution">
    <text evidence="1">The sequence shown here is derived from an EMBL/GenBank/DDBJ whole genome shotgun (WGS) entry which is preliminary data.</text>
</comment>
<organism evidence="1 3">
    <name type="scientific">Bacteroides thetaiotaomicron</name>
    <dbReference type="NCBI Taxonomy" id="818"/>
    <lineage>
        <taxon>Bacteria</taxon>
        <taxon>Pseudomonadati</taxon>
        <taxon>Bacteroidota</taxon>
        <taxon>Bacteroidia</taxon>
        <taxon>Bacteroidales</taxon>
        <taxon>Bacteroidaceae</taxon>
        <taxon>Bacteroides</taxon>
    </lineage>
</organism>
<dbReference type="RefSeq" id="WP_130041818.1">
    <property type="nucleotide sequence ID" value="NZ_CAXTFL010000013.1"/>
</dbReference>
<evidence type="ECO:0000313" key="3">
    <source>
        <dbReference type="Proteomes" id="UP000460317"/>
    </source>
</evidence>
<dbReference type="EMBL" id="WCRS01000011">
    <property type="protein sequence ID" value="KAB4472440.1"/>
    <property type="molecule type" value="Genomic_DNA"/>
</dbReference>
<evidence type="ECO:0000313" key="2">
    <source>
        <dbReference type="EMBL" id="KAB4472440.1"/>
    </source>
</evidence>
<dbReference type="Proteomes" id="UP000488521">
    <property type="component" value="Unassembled WGS sequence"/>
</dbReference>